<dbReference type="Proteomes" id="UP001497516">
    <property type="component" value="Chromosome 3"/>
</dbReference>
<sequence>MIKPLPTQVRVDGAWQKVLYENIPQICYECGHIEEEDCMLNKNSQPLAFVPALEPYYPPNLARKGPTKVASRVWPVDASCAKIMETKQEDRVQYGQSRKFTKCVESRC</sequence>
<accession>A0AAV2DYF2</accession>
<evidence type="ECO:0008006" key="3">
    <source>
        <dbReference type="Google" id="ProtNLM"/>
    </source>
</evidence>
<dbReference type="EMBL" id="OZ034816">
    <property type="protein sequence ID" value="CAL1378564.1"/>
    <property type="molecule type" value="Genomic_DNA"/>
</dbReference>
<reference evidence="1 2" key="1">
    <citation type="submission" date="2024-04" db="EMBL/GenBank/DDBJ databases">
        <authorList>
            <person name="Fracassetti M."/>
        </authorList>
    </citation>
    <scope>NUCLEOTIDE SEQUENCE [LARGE SCALE GENOMIC DNA]</scope>
</reference>
<dbReference type="AlphaFoldDB" id="A0AAV2DYF2"/>
<name>A0AAV2DYF2_9ROSI</name>
<evidence type="ECO:0000313" key="2">
    <source>
        <dbReference type="Proteomes" id="UP001497516"/>
    </source>
</evidence>
<protein>
    <recommendedName>
        <fullName evidence="3">Zinc knuckle CX2CX4HX4C domain-containing protein</fullName>
    </recommendedName>
</protein>
<proteinExistence type="predicted"/>
<gene>
    <name evidence="1" type="ORF">LTRI10_LOCUS20138</name>
</gene>
<organism evidence="1 2">
    <name type="scientific">Linum trigynum</name>
    <dbReference type="NCBI Taxonomy" id="586398"/>
    <lineage>
        <taxon>Eukaryota</taxon>
        <taxon>Viridiplantae</taxon>
        <taxon>Streptophyta</taxon>
        <taxon>Embryophyta</taxon>
        <taxon>Tracheophyta</taxon>
        <taxon>Spermatophyta</taxon>
        <taxon>Magnoliopsida</taxon>
        <taxon>eudicotyledons</taxon>
        <taxon>Gunneridae</taxon>
        <taxon>Pentapetalae</taxon>
        <taxon>rosids</taxon>
        <taxon>fabids</taxon>
        <taxon>Malpighiales</taxon>
        <taxon>Linaceae</taxon>
        <taxon>Linum</taxon>
    </lineage>
</organism>
<keyword evidence="2" id="KW-1185">Reference proteome</keyword>
<evidence type="ECO:0000313" key="1">
    <source>
        <dbReference type="EMBL" id="CAL1378564.1"/>
    </source>
</evidence>